<evidence type="ECO:0000256" key="3">
    <source>
        <dbReference type="SAM" id="Phobius"/>
    </source>
</evidence>
<name>A0A8D2KL32_UROPR</name>
<evidence type="ECO:0000256" key="2">
    <source>
        <dbReference type="SAM" id="MobiDB-lite"/>
    </source>
</evidence>
<accession>A0A8D2KL32</accession>
<gene>
    <name evidence="4" type="primary">TRAF3IP3</name>
</gene>
<dbReference type="GeneTree" id="ENSGT00940000160260"/>
<feature type="region of interest" description="Disordered" evidence="2">
    <location>
        <begin position="140"/>
        <end position="180"/>
    </location>
</feature>
<dbReference type="AlphaFoldDB" id="A0A8D2KL32"/>
<proteinExistence type="predicted"/>
<reference evidence="4" key="1">
    <citation type="submission" date="2025-08" db="UniProtKB">
        <authorList>
            <consortium name="Ensembl"/>
        </authorList>
    </citation>
    <scope>IDENTIFICATION</scope>
</reference>
<feature type="compositionally biased region" description="Basic residues" evidence="2">
    <location>
        <begin position="156"/>
        <end position="165"/>
    </location>
</feature>
<feature type="coiled-coil region" evidence="1">
    <location>
        <begin position="423"/>
        <end position="450"/>
    </location>
</feature>
<keyword evidence="3" id="KW-1133">Transmembrane helix</keyword>
<keyword evidence="1" id="KW-0175">Coiled coil</keyword>
<evidence type="ECO:0000256" key="1">
    <source>
        <dbReference type="SAM" id="Coils"/>
    </source>
</evidence>
<evidence type="ECO:0000313" key="5">
    <source>
        <dbReference type="Proteomes" id="UP000694417"/>
    </source>
</evidence>
<evidence type="ECO:0000313" key="4">
    <source>
        <dbReference type="Ensembl" id="ENSUPAP00010020995.1"/>
    </source>
</evidence>
<dbReference type="CDD" id="cd21912">
    <property type="entry name" value="CC1_T3JAM"/>
    <property type="match status" value="1"/>
</dbReference>
<feature type="coiled-coil region" evidence="1">
    <location>
        <begin position="262"/>
        <end position="394"/>
    </location>
</feature>
<feature type="transmembrane region" description="Helical" evidence="3">
    <location>
        <begin position="480"/>
        <end position="498"/>
    </location>
</feature>
<dbReference type="InterPro" id="IPR051176">
    <property type="entry name" value="Cent_Immune-Sig_Mod"/>
</dbReference>
<dbReference type="PANTHER" id="PTHR15715">
    <property type="entry name" value="CENTROSOMAL PROTEIN OF 170 KDA"/>
    <property type="match status" value="1"/>
</dbReference>
<keyword evidence="3" id="KW-0472">Membrane</keyword>
<sequence length="504" mass="58233">MISPDPRPSPALARWAESYEAKCERRQETRESRRCRPNVTTCRQVGKALRTQHREQLQRARQLQFFRRRNLEVEEKGQAQRPWAREQVPSSKKGQAAVLKEALSANRISFPGQQVTGTNTNVFPTPHHPLSSVQRVGADHHSSQARAFPPQDSPIKKPHKHHRGTQTKTEEAQPTIKNDASQQTSYGVAVLDKEIIQLSEYLKEALQRELVLKQKMVILQDLLSTLIRASDSSWKGQLNEDKLKGKLRSLENQLYTCTQRSLALAEQKCEEWRNQYESLKEDWRALGTQHRELESQLHVLQSKLQGADSRDSQMNQALRLLENEHQELQAKIERLQGDRDLCNSDTQDLQDKLKRSEEEKIALMTRIQQLQSLLQNQSLQLQEQEKLLKKDEALPVCSAKPSHNEVEPESAGKEKDWDLRDQLQKTTLQFQAKEKECRELHSELDNLSDEYLSCMRKLQHCREELNHSQQPPPRKQCGQWLPILTVVIAIALAVFLANKDNLRI</sequence>
<dbReference type="Ensembl" id="ENSUPAT00010023898.1">
    <property type="protein sequence ID" value="ENSUPAP00010020995.1"/>
    <property type="gene ID" value="ENSUPAG00010016581.1"/>
</dbReference>
<reference evidence="4" key="2">
    <citation type="submission" date="2025-09" db="UniProtKB">
        <authorList>
            <consortium name="Ensembl"/>
        </authorList>
    </citation>
    <scope>IDENTIFICATION</scope>
</reference>
<keyword evidence="5" id="KW-1185">Reference proteome</keyword>
<keyword evidence="3" id="KW-0812">Transmembrane</keyword>
<dbReference type="PANTHER" id="PTHR15715:SF21">
    <property type="entry name" value="TRAF3-INTERACTING JNK-ACTIVATING MODULATOR"/>
    <property type="match status" value="1"/>
</dbReference>
<dbReference type="Proteomes" id="UP000694417">
    <property type="component" value="Unplaced"/>
</dbReference>
<protein>
    <submittedName>
        <fullName evidence="4">TRAF3 interacting protein 3</fullName>
    </submittedName>
</protein>
<organism evidence="4 5">
    <name type="scientific">Urocitellus parryii</name>
    <name type="common">Arctic ground squirrel</name>
    <name type="synonym">Spermophilus parryii</name>
    <dbReference type="NCBI Taxonomy" id="9999"/>
    <lineage>
        <taxon>Eukaryota</taxon>
        <taxon>Metazoa</taxon>
        <taxon>Chordata</taxon>
        <taxon>Craniata</taxon>
        <taxon>Vertebrata</taxon>
        <taxon>Euteleostomi</taxon>
        <taxon>Mammalia</taxon>
        <taxon>Eutheria</taxon>
        <taxon>Euarchontoglires</taxon>
        <taxon>Glires</taxon>
        <taxon>Rodentia</taxon>
        <taxon>Sciuromorpha</taxon>
        <taxon>Sciuridae</taxon>
        <taxon>Xerinae</taxon>
        <taxon>Marmotini</taxon>
        <taxon>Urocitellus</taxon>
    </lineage>
</organism>